<dbReference type="Proteomes" id="UP000287519">
    <property type="component" value="Unassembled WGS sequence"/>
</dbReference>
<dbReference type="SUPFAM" id="SSF54637">
    <property type="entry name" value="Thioesterase/thiol ester dehydrase-isomerase"/>
    <property type="match status" value="1"/>
</dbReference>
<dbReference type="PANTHER" id="PTHR43664:SF1">
    <property type="entry name" value="BETA-METHYLMALYL-COA DEHYDRATASE"/>
    <property type="match status" value="1"/>
</dbReference>
<dbReference type="InterPro" id="IPR029069">
    <property type="entry name" value="HotDog_dom_sf"/>
</dbReference>
<evidence type="ECO:0000313" key="1">
    <source>
        <dbReference type="EMBL" id="GCE42480.1"/>
    </source>
</evidence>
<dbReference type="AlphaFoldDB" id="A0A402CFW1"/>
<keyword evidence="2" id="KW-1185">Reference proteome</keyword>
<dbReference type="EMBL" id="BHYM01000058">
    <property type="protein sequence ID" value="GCE42480.1"/>
    <property type="molecule type" value="Genomic_DNA"/>
</dbReference>
<gene>
    <name evidence="1" type="ORF">Rhow_006419</name>
</gene>
<name>A0A402CFW1_RHOWR</name>
<reference evidence="1 2" key="1">
    <citation type="submission" date="2018-11" db="EMBL/GenBank/DDBJ databases">
        <title>Microbial catabolism of amino acid.</title>
        <authorList>
            <person name="Hibi M."/>
            <person name="Ogawa J."/>
        </authorList>
    </citation>
    <scope>NUCLEOTIDE SEQUENCE [LARGE SCALE GENOMIC DNA]</scope>
    <source>
        <strain evidence="1 2">C31-06</strain>
    </source>
</reference>
<protein>
    <submittedName>
        <fullName evidence="1">Putative transcriptional regulator</fullName>
    </submittedName>
</protein>
<dbReference type="CDD" id="cd03451">
    <property type="entry name" value="FkbR2"/>
    <property type="match status" value="1"/>
</dbReference>
<sequence length="154" mass="17457">MTEDSAWFESFEVGQRWRHFRGATIDEVENQLITKLVMNTAQEHWNEAAMADSPWGKSRLVFGLITGSLTIGLASQDTSENALAELSLDGIRFKSGVFHGDTIYAYTQVLAVEPSDRPDAGIVEFQHWGATADTRIVFECRRKVLIKRRSHWRA</sequence>
<dbReference type="Gene3D" id="3.10.129.10">
    <property type="entry name" value="Hotdog Thioesterase"/>
    <property type="match status" value="1"/>
</dbReference>
<dbReference type="InterPro" id="IPR048274">
    <property type="entry name" value="MC_hydratase"/>
</dbReference>
<proteinExistence type="predicted"/>
<evidence type="ECO:0000313" key="2">
    <source>
        <dbReference type="Proteomes" id="UP000287519"/>
    </source>
</evidence>
<accession>A0A402CFW1</accession>
<dbReference type="InterPro" id="IPR052342">
    <property type="entry name" value="MCH/BMMD"/>
</dbReference>
<dbReference type="PANTHER" id="PTHR43664">
    <property type="entry name" value="MONOAMINE OXIDASE-RELATED"/>
    <property type="match status" value="1"/>
</dbReference>
<dbReference type="GO" id="GO:0016829">
    <property type="term" value="F:lyase activity"/>
    <property type="evidence" value="ECO:0007669"/>
    <property type="project" value="InterPro"/>
</dbReference>
<comment type="caution">
    <text evidence="1">The sequence shown here is derived from an EMBL/GenBank/DDBJ whole genome shotgun (WGS) entry which is preliminary data.</text>
</comment>
<organism evidence="1 2">
    <name type="scientific">Rhodococcus wratislaviensis</name>
    <name type="common">Tsukamurella wratislaviensis</name>
    <dbReference type="NCBI Taxonomy" id="44752"/>
    <lineage>
        <taxon>Bacteria</taxon>
        <taxon>Bacillati</taxon>
        <taxon>Actinomycetota</taxon>
        <taxon>Actinomycetes</taxon>
        <taxon>Mycobacteriales</taxon>
        <taxon>Nocardiaceae</taxon>
        <taxon>Rhodococcus</taxon>
    </lineage>
</organism>
<dbReference type="Pfam" id="PF19315">
    <property type="entry name" value="MC_hydratase"/>
    <property type="match status" value="1"/>
</dbReference>